<dbReference type="AlphaFoldDB" id="F1ZDH4"/>
<protein>
    <submittedName>
        <fullName evidence="1">Uncharacterized protein</fullName>
    </submittedName>
</protein>
<evidence type="ECO:0000313" key="1">
    <source>
        <dbReference type="EMBL" id="EGD57285.1"/>
    </source>
</evidence>
<dbReference type="Proteomes" id="UP000004728">
    <property type="component" value="Unassembled WGS sequence"/>
</dbReference>
<name>F1ZDH4_9SPHN</name>
<comment type="caution">
    <text evidence="1">The sequence shown here is derived from an EMBL/GenBank/DDBJ whole genome shotgun (WGS) entry which is preliminary data.</text>
</comment>
<dbReference type="STRING" id="983920.Y88_3594"/>
<dbReference type="OrthoDB" id="7507616at2"/>
<dbReference type="EMBL" id="AEWJ01000065">
    <property type="protein sequence ID" value="EGD57285.1"/>
    <property type="molecule type" value="Genomic_DNA"/>
</dbReference>
<reference evidence="1 2" key="1">
    <citation type="journal article" date="2012" name="J. Bacteriol.">
        <title>Draft Genome Sequence of Novosphingobium nitrogenifigens Y88T.</title>
        <authorList>
            <person name="Strabala T.J."/>
            <person name="Macdonald L."/>
            <person name="Liu V."/>
            <person name="Smit A.M."/>
        </authorList>
    </citation>
    <scope>NUCLEOTIDE SEQUENCE [LARGE SCALE GENOMIC DNA]</scope>
    <source>
        <strain evidence="1 2">DSM 19370</strain>
    </source>
</reference>
<dbReference type="RefSeq" id="WP_008071709.1">
    <property type="nucleotide sequence ID" value="NZ_AQWK01000004.1"/>
</dbReference>
<dbReference type="InParanoid" id="F1ZDH4"/>
<evidence type="ECO:0000313" key="2">
    <source>
        <dbReference type="Proteomes" id="UP000004728"/>
    </source>
</evidence>
<sequence>MTPASASDPSEAMTLPIRPAMMAVPEVNLPASFCSDEARNQFHEGLYDRYITVTANRYGGGATRVEDCQMLDQVVAQLARMPDGAVLNAVADAMIAHPQLDDFACLPGH</sequence>
<dbReference type="HOGENOM" id="CLU_2181153_0_0_5"/>
<keyword evidence="2" id="KW-1185">Reference proteome</keyword>
<gene>
    <name evidence="1" type="ORF">Y88_3594</name>
</gene>
<accession>F1ZDH4</accession>
<organism evidence="1 2">
    <name type="scientific">Novosphingobium nitrogenifigens DSM 19370</name>
    <dbReference type="NCBI Taxonomy" id="983920"/>
    <lineage>
        <taxon>Bacteria</taxon>
        <taxon>Pseudomonadati</taxon>
        <taxon>Pseudomonadota</taxon>
        <taxon>Alphaproteobacteria</taxon>
        <taxon>Sphingomonadales</taxon>
        <taxon>Sphingomonadaceae</taxon>
        <taxon>Novosphingobium</taxon>
    </lineage>
</organism>
<proteinExistence type="predicted"/>